<reference evidence="2 3" key="1">
    <citation type="submission" date="2017-06" db="EMBL/GenBank/DDBJ databases">
        <title>Sequencing and comparative analysis of myxobacterial genomes.</title>
        <authorList>
            <person name="Rupp O."/>
            <person name="Goesmann A."/>
            <person name="Sogaard-Andersen L."/>
        </authorList>
    </citation>
    <scope>NUCLEOTIDE SEQUENCE [LARGE SCALE GENOMIC DNA]</scope>
    <source>
        <strain evidence="2 3">DSM 52655</strain>
    </source>
</reference>
<evidence type="ECO:0000313" key="2">
    <source>
        <dbReference type="EMBL" id="ATB35092.1"/>
    </source>
</evidence>
<dbReference type="RefSeq" id="WP_095983763.1">
    <property type="nucleotide sequence ID" value="NZ_CP022098.1"/>
</dbReference>
<sequence length="65" mass="6963">MRVNVQGSRLRVLGGVLLLLLLEGCATGAPPPGLLGNRRPRPAPRESPPAKPERPPRQAVTTYTL</sequence>
<evidence type="ECO:0008006" key="4">
    <source>
        <dbReference type="Google" id="ProtNLM"/>
    </source>
</evidence>
<gene>
    <name evidence="2" type="ORF">CYFUS_000504</name>
</gene>
<feature type="region of interest" description="Disordered" evidence="1">
    <location>
        <begin position="29"/>
        <end position="65"/>
    </location>
</feature>
<evidence type="ECO:0000313" key="3">
    <source>
        <dbReference type="Proteomes" id="UP000217257"/>
    </source>
</evidence>
<organism evidence="2 3">
    <name type="scientific">Cystobacter fuscus</name>
    <dbReference type="NCBI Taxonomy" id="43"/>
    <lineage>
        <taxon>Bacteria</taxon>
        <taxon>Pseudomonadati</taxon>
        <taxon>Myxococcota</taxon>
        <taxon>Myxococcia</taxon>
        <taxon>Myxococcales</taxon>
        <taxon>Cystobacterineae</taxon>
        <taxon>Archangiaceae</taxon>
        <taxon>Cystobacter</taxon>
    </lineage>
</organism>
<name>A0A250IV24_9BACT</name>
<accession>A0A250IV24</accession>
<dbReference type="Proteomes" id="UP000217257">
    <property type="component" value="Chromosome"/>
</dbReference>
<proteinExistence type="predicted"/>
<dbReference type="EMBL" id="CP022098">
    <property type="protein sequence ID" value="ATB35092.1"/>
    <property type="molecule type" value="Genomic_DNA"/>
</dbReference>
<evidence type="ECO:0000256" key="1">
    <source>
        <dbReference type="SAM" id="MobiDB-lite"/>
    </source>
</evidence>
<dbReference type="KEGG" id="cfus:CYFUS_000504"/>
<dbReference type="AlphaFoldDB" id="A0A250IV24"/>
<protein>
    <recommendedName>
        <fullName evidence="4">Lipoprotein</fullName>
    </recommendedName>
</protein>